<sequence length="410" mass="46893">MRPLQNQGNLATPSPHRSKTKISLNLSVLPVDAIKRLKREHAKDLSGRKSHASPPELERAPSSQSSKRSSDGKSSTTQKISPSWSPKRNTSPYRKRSRSPRLEPLAKKRKTPPKTSSNRLEVPQPSSKPGSRLDTRTPSPLNSATAQLRKIFGKRCCAPQTCPRTSMLPAIANIPAERSAATAFILELAREKKHAADKENKNKMKKFFNYLETIIYYIYANSHEDDPVALFNNCCQTLNFTKQIQKQATRNSLNSDYDRHFFSRFQVLIRRCQSCLAFVLFDALQDSTNKRNDMIQKLDSRFRPNISSDLTSMTSLKTYADVNETITVNKNLYILQMQQMKVFTHLYYAHRIWKDNDVSMSPLERGMVEEMDRVCGKLYIHAPLPLVTEWMFTALTWLRDEYSEGSCQPA</sequence>
<feature type="domain" description="AF4/FMR2 C-terminal homology" evidence="2">
    <location>
        <begin position="177"/>
        <end position="290"/>
    </location>
</feature>
<dbReference type="Proteomes" id="UP000298663">
    <property type="component" value="Unassembled WGS sequence"/>
</dbReference>
<dbReference type="STRING" id="34508.A0A4U5MFH2"/>
<organism evidence="3 4">
    <name type="scientific">Steinernema carpocapsae</name>
    <name type="common">Entomopathogenic nematode</name>
    <dbReference type="NCBI Taxonomy" id="34508"/>
    <lineage>
        <taxon>Eukaryota</taxon>
        <taxon>Metazoa</taxon>
        <taxon>Ecdysozoa</taxon>
        <taxon>Nematoda</taxon>
        <taxon>Chromadorea</taxon>
        <taxon>Rhabditida</taxon>
        <taxon>Tylenchina</taxon>
        <taxon>Panagrolaimomorpha</taxon>
        <taxon>Strongyloidoidea</taxon>
        <taxon>Steinernematidae</taxon>
        <taxon>Steinernema</taxon>
    </lineage>
</organism>
<dbReference type="OrthoDB" id="5845605at2759"/>
<comment type="caution">
    <text evidence="3">The sequence shown here is derived from an EMBL/GenBank/DDBJ whole genome shotgun (WGS) entry which is preliminary data.</text>
</comment>
<reference evidence="3 4" key="2">
    <citation type="journal article" date="2019" name="G3 (Bethesda)">
        <title>Hybrid Assembly of the Genome of the Entomopathogenic Nematode Steinernema carpocapsae Identifies the X-Chromosome.</title>
        <authorList>
            <person name="Serra L."/>
            <person name="Macchietto M."/>
            <person name="Macias-Munoz A."/>
            <person name="McGill C.J."/>
            <person name="Rodriguez I.M."/>
            <person name="Rodriguez B."/>
            <person name="Murad R."/>
            <person name="Mortazavi A."/>
        </authorList>
    </citation>
    <scope>NUCLEOTIDE SEQUENCE [LARGE SCALE GENOMIC DNA]</scope>
    <source>
        <strain evidence="3 4">ALL</strain>
    </source>
</reference>
<keyword evidence="4" id="KW-1185">Reference proteome</keyword>
<feature type="compositionally biased region" description="Polar residues" evidence="1">
    <location>
        <begin position="113"/>
        <end position="129"/>
    </location>
</feature>
<feature type="region of interest" description="Disordered" evidence="1">
    <location>
        <begin position="1"/>
        <end position="141"/>
    </location>
</feature>
<feature type="compositionally biased region" description="Polar residues" evidence="1">
    <location>
        <begin position="76"/>
        <end position="92"/>
    </location>
</feature>
<dbReference type="EMBL" id="AZBU02000008">
    <property type="protein sequence ID" value="TKR67673.1"/>
    <property type="molecule type" value="Genomic_DNA"/>
</dbReference>
<feature type="compositionally biased region" description="Low complexity" evidence="1">
    <location>
        <begin position="62"/>
        <end position="75"/>
    </location>
</feature>
<dbReference type="Pfam" id="PF18876">
    <property type="entry name" value="AFF4_CHD"/>
    <property type="match status" value="1"/>
</dbReference>
<feature type="compositionally biased region" description="Polar residues" evidence="1">
    <location>
        <begin position="1"/>
        <end position="12"/>
    </location>
</feature>
<dbReference type="AlphaFoldDB" id="A0A4U5MFH2"/>
<name>A0A4U5MFH2_STECR</name>
<protein>
    <recommendedName>
        <fullName evidence="2">AF4/FMR2 C-terminal homology domain-containing protein</fullName>
    </recommendedName>
</protein>
<dbReference type="GO" id="GO:0005634">
    <property type="term" value="C:nucleus"/>
    <property type="evidence" value="ECO:0007669"/>
    <property type="project" value="InterPro"/>
</dbReference>
<proteinExistence type="predicted"/>
<evidence type="ECO:0000313" key="3">
    <source>
        <dbReference type="EMBL" id="TKR67673.1"/>
    </source>
</evidence>
<dbReference type="InterPro" id="IPR043640">
    <property type="entry name" value="AF4/FMR2_CHD"/>
</dbReference>
<gene>
    <name evidence="3" type="ORF">L596_023788</name>
</gene>
<accession>A0A4U5MFH2</accession>
<reference evidence="3 4" key="1">
    <citation type="journal article" date="2015" name="Genome Biol.">
        <title>Comparative genomics of Steinernema reveals deeply conserved gene regulatory networks.</title>
        <authorList>
            <person name="Dillman A.R."/>
            <person name="Macchietto M."/>
            <person name="Porter C.F."/>
            <person name="Rogers A."/>
            <person name="Williams B."/>
            <person name="Antoshechkin I."/>
            <person name="Lee M.M."/>
            <person name="Goodwin Z."/>
            <person name="Lu X."/>
            <person name="Lewis E.E."/>
            <person name="Goodrich-Blair H."/>
            <person name="Stock S.P."/>
            <person name="Adams B.J."/>
            <person name="Sternberg P.W."/>
            <person name="Mortazavi A."/>
        </authorList>
    </citation>
    <scope>NUCLEOTIDE SEQUENCE [LARGE SCALE GENOMIC DNA]</scope>
    <source>
        <strain evidence="3 4">ALL</strain>
    </source>
</reference>
<evidence type="ECO:0000256" key="1">
    <source>
        <dbReference type="SAM" id="MobiDB-lite"/>
    </source>
</evidence>
<evidence type="ECO:0000313" key="4">
    <source>
        <dbReference type="Proteomes" id="UP000298663"/>
    </source>
</evidence>
<evidence type="ECO:0000259" key="2">
    <source>
        <dbReference type="Pfam" id="PF18876"/>
    </source>
</evidence>